<keyword evidence="1" id="KW-0233">DNA recombination</keyword>
<keyword evidence="3" id="KW-1185">Reference proteome</keyword>
<comment type="caution">
    <text evidence="2">The sequence shown here is derived from an EMBL/GenBank/DDBJ whole genome shotgun (WGS) entry which is preliminary data.</text>
</comment>
<dbReference type="InterPro" id="IPR011010">
    <property type="entry name" value="DNA_brk_join_enz"/>
</dbReference>
<dbReference type="SUPFAM" id="SSF56349">
    <property type="entry name" value="DNA breaking-rejoining enzymes"/>
    <property type="match status" value="1"/>
</dbReference>
<evidence type="ECO:0000313" key="2">
    <source>
        <dbReference type="EMBL" id="MES0838092.1"/>
    </source>
</evidence>
<dbReference type="Proteomes" id="UP001432401">
    <property type="component" value="Unassembled WGS sequence"/>
</dbReference>
<dbReference type="EMBL" id="JBEQNB010000024">
    <property type="protein sequence ID" value="MES0838092.1"/>
    <property type="molecule type" value="Genomic_DNA"/>
</dbReference>
<evidence type="ECO:0000313" key="3">
    <source>
        <dbReference type="Proteomes" id="UP001432401"/>
    </source>
</evidence>
<protein>
    <recommendedName>
        <fullName evidence="4">Phage integrase family protein</fullName>
    </recommendedName>
</protein>
<dbReference type="RefSeq" id="WP_352986925.1">
    <property type="nucleotide sequence ID" value="NZ_JBEQNA010000021.1"/>
</dbReference>
<accession>A0ABV2A413</accession>
<evidence type="ECO:0008006" key="4">
    <source>
        <dbReference type="Google" id="ProtNLM"/>
    </source>
</evidence>
<evidence type="ECO:0000256" key="1">
    <source>
        <dbReference type="ARBA" id="ARBA00023172"/>
    </source>
</evidence>
<reference evidence="2 3" key="1">
    <citation type="submission" date="2024-06" db="EMBL/GenBank/DDBJ databases">
        <authorList>
            <person name="Bataeva Y.V."/>
            <person name="Grigorian L.N."/>
            <person name="Solomentsev V.I."/>
        </authorList>
    </citation>
    <scope>NUCLEOTIDE SEQUENCE [LARGE SCALE GENOMIC DNA]</scope>
    <source>
        <strain evidence="3">SCPM-O-B-12605 (RCAM04882)</strain>
    </source>
</reference>
<dbReference type="InterPro" id="IPR013762">
    <property type="entry name" value="Integrase-like_cat_sf"/>
</dbReference>
<name>A0ABV2A413_9ACTN</name>
<dbReference type="Gene3D" id="1.10.443.10">
    <property type="entry name" value="Intergrase catalytic core"/>
    <property type="match status" value="1"/>
</dbReference>
<gene>
    <name evidence="2" type="ORF">ABUK86_30265</name>
</gene>
<organism evidence="2 3">
    <name type="scientific">Nocardiopsis tropica</name>
    <dbReference type="NCBI Taxonomy" id="109330"/>
    <lineage>
        <taxon>Bacteria</taxon>
        <taxon>Bacillati</taxon>
        <taxon>Actinomycetota</taxon>
        <taxon>Actinomycetes</taxon>
        <taxon>Streptosporangiales</taxon>
        <taxon>Nocardiopsidaceae</taxon>
        <taxon>Nocardiopsis</taxon>
    </lineage>
</organism>
<proteinExistence type="predicted"/>
<sequence>MRKIYGVLSMILDSAVASSRVAVNVATDAKLPRLPASEHVYLNHRQVEDLAAAAGEFRTFLAPKAACSGTTTSGAGCSTLPWLPRPLPTSASRRTSCGTAASLAIASGADVKVVQMMLGHTTATMALDHYGHLFPDRLDEVAEQMAAGRAAALAKAA</sequence>